<gene>
    <name evidence="1" type="ORF">O3P69_019068</name>
</gene>
<comment type="caution">
    <text evidence="1">The sequence shown here is derived from an EMBL/GenBank/DDBJ whole genome shotgun (WGS) entry which is preliminary data.</text>
</comment>
<name>A0AAW0T9B5_SCYPA</name>
<keyword evidence="2" id="KW-1185">Reference proteome</keyword>
<proteinExistence type="predicted"/>
<reference evidence="1 2" key="1">
    <citation type="submission" date="2023-03" db="EMBL/GenBank/DDBJ databases">
        <title>High-quality genome of Scylla paramamosain provides insights in environmental adaptation.</title>
        <authorList>
            <person name="Zhang L."/>
        </authorList>
    </citation>
    <scope>NUCLEOTIDE SEQUENCE [LARGE SCALE GENOMIC DNA]</scope>
    <source>
        <strain evidence="1">LZ_2023a</strain>
        <tissue evidence="1">Muscle</tissue>
    </source>
</reference>
<evidence type="ECO:0000313" key="1">
    <source>
        <dbReference type="EMBL" id="KAK8383421.1"/>
    </source>
</evidence>
<dbReference type="Proteomes" id="UP001487740">
    <property type="component" value="Unassembled WGS sequence"/>
</dbReference>
<sequence>MADTLDVKIIPEFDGISHPVAEWFEKAELVCRLSNVKDLTTVVPLRLTGSEKKGIEKVKGALYSAFTAYELFMARRLKSDEVVDVYLADLRRLSSPFWGRERHRPLVCIRCWSTRHRPPAASGGNTP</sequence>
<evidence type="ECO:0000313" key="2">
    <source>
        <dbReference type="Proteomes" id="UP001487740"/>
    </source>
</evidence>
<organism evidence="1 2">
    <name type="scientific">Scylla paramamosain</name>
    <name type="common">Mud crab</name>
    <dbReference type="NCBI Taxonomy" id="85552"/>
    <lineage>
        <taxon>Eukaryota</taxon>
        <taxon>Metazoa</taxon>
        <taxon>Ecdysozoa</taxon>
        <taxon>Arthropoda</taxon>
        <taxon>Crustacea</taxon>
        <taxon>Multicrustacea</taxon>
        <taxon>Malacostraca</taxon>
        <taxon>Eumalacostraca</taxon>
        <taxon>Eucarida</taxon>
        <taxon>Decapoda</taxon>
        <taxon>Pleocyemata</taxon>
        <taxon>Brachyura</taxon>
        <taxon>Eubrachyura</taxon>
        <taxon>Portunoidea</taxon>
        <taxon>Portunidae</taxon>
        <taxon>Portuninae</taxon>
        <taxon>Scylla</taxon>
    </lineage>
</organism>
<protein>
    <submittedName>
        <fullName evidence="1">Uncharacterized protein</fullName>
    </submittedName>
</protein>
<accession>A0AAW0T9B5</accession>
<dbReference type="AlphaFoldDB" id="A0AAW0T9B5"/>
<dbReference type="EMBL" id="JARAKH010000037">
    <property type="protein sequence ID" value="KAK8383421.1"/>
    <property type="molecule type" value="Genomic_DNA"/>
</dbReference>